<proteinExistence type="predicted"/>
<accession>A0AA96Y4H7</accession>
<dbReference type="RefSeq" id="WP_316792291.1">
    <property type="nucleotide sequence ID" value="NZ_CP053540.1"/>
</dbReference>
<evidence type="ECO:0000313" key="2">
    <source>
        <dbReference type="EMBL" id="WOB43116.1"/>
    </source>
</evidence>
<evidence type="ECO:0000256" key="1">
    <source>
        <dbReference type="SAM" id="MobiDB-lite"/>
    </source>
</evidence>
<organism evidence="2">
    <name type="scientific">Thermoleptolyngbya oregonensis NK1-22</name>
    <dbReference type="NCBI Taxonomy" id="2547457"/>
    <lineage>
        <taxon>Bacteria</taxon>
        <taxon>Bacillati</taxon>
        <taxon>Cyanobacteriota</taxon>
        <taxon>Cyanophyceae</taxon>
        <taxon>Oculatellales</taxon>
        <taxon>Oculatellaceae</taxon>
        <taxon>Thermoleptolyngbya</taxon>
    </lineage>
</organism>
<feature type="compositionally biased region" description="Polar residues" evidence="1">
    <location>
        <begin position="1"/>
        <end position="13"/>
    </location>
</feature>
<dbReference type="EMBL" id="CP053540">
    <property type="protein sequence ID" value="WOB43116.1"/>
    <property type="molecule type" value="Genomic_DNA"/>
</dbReference>
<protein>
    <submittedName>
        <fullName evidence="2">Uncharacterized protein</fullName>
    </submittedName>
</protein>
<gene>
    <name evidence="2" type="ORF">HNI00_08070</name>
</gene>
<dbReference type="AlphaFoldDB" id="A0AA96Y4H7"/>
<feature type="region of interest" description="Disordered" evidence="1">
    <location>
        <begin position="1"/>
        <end position="26"/>
    </location>
</feature>
<reference evidence="2" key="1">
    <citation type="submission" date="2020-05" db="EMBL/GenBank/DDBJ databases">
        <authorList>
            <person name="Zhu T."/>
            <person name="Keshari N."/>
            <person name="Lu X."/>
        </authorList>
    </citation>
    <scope>NUCLEOTIDE SEQUENCE</scope>
    <source>
        <strain evidence="2">NK1-22</strain>
    </source>
</reference>
<name>A0AA96Y4H7_9CYAN</name>
<dbReference type="KEGG" id="tog:HNI00_08070"/>
<sequence>MTPEQPDQSSTPSPAHAVMEPIDSSPPEIKRLIKRVLKAENNKLHLKNPMGINDDILQIVKEEVQ</sequence>